<evidence type="ECO:0000313" key="2">
    <source>
        <dbReference type="Proteomes" id="UP001062846"/>
    </source>
</evidence>
<keyword evidence="2" id="KW-1185">Reference proteome</keyword>
<accession>A0ACC0M085</accession>
<organism evidence="1 2">
    <name type="scientific">Rhododendron molle</name>
    <name type="common">Chinese azalea</name>
    <name type="synonym">Azalea mollis</name>
    <dbReference type="NCBI Taxonomy" id="49168"/>
    <lineage>
        <taxon>Eukaryota</taxon>
        <taxon>Viridiplantae</taxon>
        <taxon>Streptophyta</taxon>
        <taxon>Embryophyta</taxon>
        <taxon>Tracheophyta</taxon>
        <taxon>Spermatophyta</taxon>
        <taxon>Magnoliopsida</taxon>
        <taxon>eudicotyledons</taxon>
        <taxon>Gunneridae</taxon>
        <taxon>Pentapetalae</taxon>
        <taxon>asterids</taxon>
        <taxon>Ericales</taxon>
        <taxon>Ericaceae</taxon>
        <taxon>Ericoideae</taxon>
        <taxon>Rhodoreae</taxon>
        <taxon>Rhododendron</taxon>
    </lineage>
</organism>
<dbReference type="Proteomes" id="UP001062846">
    <property type="component" value="Chromosome 10"/>
</dbReference>
<sequence>MTLQQCYNNYSTPFCHQENNGMVNHTQRNLNSIHTPPPPSMGLENSTNSEENHGSAKGSETSGVFAVKGKREEMGGDGQGQSKVCARGHWRPAEDSKLMELVALYGPQNWNLIAENLSGRSGKSCRLRWFNQLDPRINKRAFSAEEEERLMAAHRVYGNKWAMISRLFPGRTDNAVKNHWHVTMARKYREQSSAYRKRNLKLSQADYARLEEEGARTSFCCRGTASGTDEANGLSLCDGGFISPAQFQFAVSIGGFGEDPAVSSGGNLLLDSSGFKRDGNGMTSFDSQNKFWDESRDDSSTCRIGLHPSSLISPNNELISCLSETMGGVATSQEVTVPSVAENRATSHFEPTVSPPFIDFLGVGAT</sequence>
<name>A0ACC0M085_RHOML</name>
<reference evidence="1" key="1">
    <citation type="submission" date="2022-02" db="EMBL/GenBank/DDBJ databases">
        <title>Plant Genome Project.</title>
        <authorList>
            <person name="Zhang R.-G."/>
        </authorList>
    </citation>
    <scope>NUCLEOTIDE SEQUENCE</scope>
    <source>
        <strain evidence="1">AT1</strain>
    </source>
</reference>
<gene>
    <name evidence="1" type="ORF">RHMOL_Rhmol10G0054500</name>
</gene>
<comment type="caution">
    <text evidence="1">The sequence shown here is derived from an EMBL/GenBank/DDBJ whole genome shotgun (WGS) entry which is preliminary data.</text>
</comment>
<dbReference type="EMBL" id="CM046397">
    <property type="protein sequence ID" value="KAI8533994.1"/>
    <property type="molecule type" value="Genomic_DNA"/>
</dbReference>
<protein>
    <submittedName>
        <fullName evidence="1">Uncharacterized protein</fullName>
    </submittedName>
</protein>
<evidence type="ECO:0000313" key="1">
    <source>
        <dbReference type="EMBL" id="KAI8533994.1"/>
    </source>
</evidence>
<proteinExistence type="predicted"/>